<dbReference type="InterPro" id="IPR004723">
    <property type="entry name" value="AONS_Archaea/Proteobacteria"/>
</dbReference>
<dbReference type="GO" id="GO:0009102">
    <property type="term" value="P:biotin biosynthetic process"/>
    <property type="evidence" value="ECO:0007669"/>
    <property type="project" value="UniProtKB-UniRule"/>
</dbReference>
<comment type="function">
    <text evidence="9">Catalyzes the decarboxylative condensation of pimeloyl-[acyl-carrier protein] and L-alanine to produce 8-amino-7-oxononanoate (AON), [acyl-carrier protein], and carbon dioxide.</text>
</comment>
<dbReference type="Pfam" id="PF00155">
    <property type="entry name" value="Aminotran_1_2"/>
    <property type="match status" value="1"/>
</dbReference>
<comment type="caution">
    <text evidence="12">The sequence shown here is derived from an EMBL/GenBank/DDBJ whole genome shotgun (WGS) entry which is preliminary data.</text>
</comment>
<feature type="domain" description="Aminotransferase class I/classII large" evidence="11">
    <location>
        <begin position="46"/>
        <end position="386"/>
    </location>
</feature>
<accession>A0A919DGE5</accession>
<dbReference type="InterPro" id="IPR001917">
    <property type="entry name" value="Aminotrans_II_pyridoxalP_BS"/>
</dbReference>
<protein>
    <recommendedName>
        <fullName evidence="9">8-amino-7-oxononanoate synthase</fullName>
        <shortName evidence="9">AONS</shortName>
        <ecNumber evidence="9">2.3.1.47</ecNumber>
    </recommendedName>
    <alternativeName>
        <fullName evidence="9">7-keto-8-amino-pelargonic acid synthase</fullName>
        <shortName evidence="9">7-KAP synthase</shortName>
        <shortName evidence="9">KAPA synthase</shortName>
    </alternativeName>
    <alternativeName>
        <fullName evidence="9">8-amino-7-ketopelargonate synthase</fullName>
    </alternativeName>
</protein>
<dbReference type="GO" id="GO:0030170">
    <property type="term" value="F:pyridoxal phosphate binding"/>
    <property type="evidence" value="ECO:0007669"/>
    <property type="project" value="UniProtKB-UniRule"/>
</dbReference>
<dbReference type="InterPro" id="IPR015421">
    <property type="entry name" value="PyrdxlP-dep_Trfase_major"/>
</dbReference>
<sequence>MSAPRPDLRQRIAEARAGREARHAVRVRRTVERRQGVRAQVDGRWVVAFNGNDYLGLAQHPLTLHSAQEAMDRYGIGGTASHLVSGHTLVHEHLERELAQWLGYERGLAFGCGYMANLAAVQALLGDGDVCVQDRLNHASLIDAARLAGCRLARYPHGDAEGALRQLRANPDGAAMLVTDGVFSMDGDIAPLKQLALAARIQRAILYVDDAHGVGVIGPDGRGSVAHAGWTSEQVPLLLVTLGKALGGFGAVLLGEEALIQHFQETARPYVYTTALPPALAAASLGAVRAVQRQPALRKRLHEATARFRARAQRHGLPLMDSPTPIQPLLFGDNARTLAVARAVFDAGYWVSAIRPPTVPEGQARIRVTLSAAHSDAQIDGLVDALARAVEAVGAAPATP</sequence>
<dbReference type="EMBL" id="BNCF01000018">
    <property type="protein sequence ID" value="GHE42875.1"/>
    <property type="molecule type" value="Genomic_DNA"/>
</dbReference>
<comment type="subunit">
    <text evidence="4 9">Homodimer.</text>
</comment>
<evidence type="ECO:0000256" key="9">
    <source>
        <dbReference type="HAMAP-Rule" id="MF_01693"/>
    </source>
</evidence>
<feature type="binding site" evidence="9">
    <location>
        <position position="241"/>
    </location>
    <ligand>
        <name>pyridoxal 5'-phosphate</name>
        <dbReference type="ChEBI" id="CHEBI:597326"/>
    </ligand>
</feature>
<keyword evidence="5 9" id="KW-0808">Transferase</keyword>
<dbReference type="InterPro" id="IPR004839">
    <property type="entry name" value="Aminotransferase_I/II_large"/>
</dbReference>
<comment type="pathway">
    <text evidence="2 9">Cofactor biosynthesis; biotin biosynthesis.</text>
</comment>
<comment type="cofactor">
    <cofactor evidence="1 9 10">
        <name>pyridoxal 5'-phosphate</name>
        <dbReference type="ChEBI" id="CHEBI:597326"/>
    </cofactor>
</comment>
<evidence type="ECO:0000256" key="4">
    <source>
        <dbReference type="ARBA" id="ARBA00011738"/>
    </source>
</evidence>
<feature type="binding site" evidence="9">
    <location>
        <begin position="113"/>
        <end position="114"/>
    </location>
    <ligand>
        <name>pyridoxal 5'-phosphate</name>
        <dbReference type="ChEBI" id="CHEBI:597326"/>
    </ligand>
</feature>
<keyword evidence="13" id="KW-1185">Reference proteome</keyword>
<dbReference type="GO" id="GO:0016788">
    <property type="term" value="F:hydrolase activity, acting on ester bonds"/>
    <property type="evidence" value="ECO:0007669"/>
    <property type="project" value="InterPro"/>
</dbReference>
<evidence type="ECO:0000256" key="7">
    <source>
        <dbReference type="ARBA" id="ARBA00022898"/>
    </source>
</evidence>
<feature type="binding site" evidence="9">
    <location>
        <position position="212"/>
    </location>
    <ligand>
        <name>pyridoxal 5'-phosphate</name>
        <dbReference type="ChEBI" id="CHEBI:597326"/>
    </ligand>
</feature>
<evidence type="ECO:0000256" key="6">
    <source>
        <dbReference type="ARBA" id="ARBA00022756"/>
    </source>
</evidence>
<evidence type="ECO:0000256" key="2">
    <source>
        <dbReference type="ARBA" id="ARBA00004746"/>
    </source>
</evidence>
<dbReference type="NCBIfam" id="TIGR00858">
    <property type="entry name" value="bioF"/>
    <property type="match status" value="1"/>
</dbReference>
<proteinExistence type="inferred from homology"/>
<dbReference type="GO" id="GO:0008270">
    <property type="term" value="F:zinc ion binding"/>
    <property type="evidence" value="ECO:0007669"/>
    <property type="project" value="InterPro"/>
</dbReference>
<evidence type="ECO:0000256" key="3">
    <source>
        <dbReference type="ARBA" id="ARBA00010008"/>
    </source>
</evidence>
<dbReference type="RefSeq" id="WP_146473908.1">
    <property type="nucleotide sequence ID" value="NZ_BNCF01000018.1"/>
</dbReference>
<dbReference type="InterPro" id="IPR050087">
    <property type="entry name" value="AON_synthase_class-II"/>
</dbReference>
<evidence type="ECO:0000256" key="8">
    <source>
        <dbReference type="ARBA" id="ARBA00047715"/>
    </source>
</evidence>
<dbReference type="GO" id="GO:0008710">
    <property type="term" value="F:8-amino-7-oxononanoate synthase activity"/>
    <property type="evidence" value="ECO:0007669"/>
    <property type="project" value="UniProtKB-UniRule"/>
</dbReference>
<feature type="binding site" evidence="9">
    <location>
        <position position="26"/>
    </location>
    <ligand>
        <name>substrate</name>
    </ligand>
</feature>
<dbReference type="InterPro" id="IPR015424">
    <property type="entry name" value="PyrdxlP-dep_Trfase"/>
</dbReference>
<comment type="similarity">
    <text evidence="3 9">Belongs to the class-II pyridoxal-phosphate-dependent aminotransferase family. BioF subfamily.</text>
</comment>
<feature type="binding site" evidence="9">
    <location>
        <position position="358"/>
    </location>
    <ligand>
        <name>substrate</name>
    </ligand>
</feature>
<dbReference type="HAMAP" id="MF_01693">
    <property type="entry name" value="BioF_aminotrans_2"/>
    <property type="match status" value="1"/>
</dbReference>
<evidence type="ECO:0000256" key="1">
    <source>
        <dbReference type="ARBA" id="ARBA00001933"/>
    </source>
</evidence>
<evidence type="ECO:0000256" key="5">
    <source>
        <dbReference type="ARBA" id="ARBA00022679"/>
    </source>
</evidence>
<dbReference type="PROSITE" id="PS01322">
    <property type="entry name" value="PHOSPHOTRIESTERASE_1"/>
    <property type="match status" value="1"/>
</dbReference>
<comment type="catalytic activity">
    <reaction evidence="8 9">
        <text>6-carboxyhexanoyl-[ACP] + L-alanine + H(+) = (8S)-8-amino-7-oxononanoate + holo-[ACP] + CO2</text>
        <dbReference type="Rhea" id="RHEA:42288"/>
        <dbReference type="Rhea" id="RHEA-COMP:9685"/>
        <dbReference type="Rhea" id="RHEA-COMP:9955"/>
        <dbReference type="ChEBI" id="CHEBI:15378"/>
        <dbReference type="ChEBI" id="CHEBI:16526"/>
        <dbReference type="ChEBI" id="CHEBI:57972"/>
        <dbReference type="ChEBI" id="CHEBI:64479"/>
        <dbReference type="ChEBI" id="CHEBI:78846"/>
        <dbReference type="ChEBI" id="CHEBI:149468"/>
        <dbReference type="EC" id="2.3.1.47"/>
    </reaction>
</comment>
<dbReference type="AlphaFoldDB" id="A0A919DGE5"/>
<evidence type="ECO:0000313" key="13">
    <source>
        <dbReference type="Proteomes" id="UP000636453"/>
    </source>
</evidence>
<dbReference type="Proteomes" id="UP000636453">
    <property type="component" value="Unassembled WGS sequence"/>
</dbReference>
<dbReference type="InterPro" id="IPR015422">
    <property type="entry name" value="PyrdxlP-dep_Trfase_small"/>
</dbReference>
<dbReference type="EC" id="2.3.1.47" evidence="9"/>
<feature type="binding site" evidence="9">
    <location>
        <position position="184"/>
    </location>
    <ligand>
        <name>pyridoxal 5'-phosphate</name>
        <dbReference type="ChEBI" id="CHEBI:597326"/>
    </ligand>
</feature>
<keyword evidence="7 9" id="KW-0663">Pyridoxal phosphate</keyword>
<organism evidence="12 13">
    <name type="scientific">Vulcaniibacterium thermophilum</name>
    <dbReference type="NCBI Taxonomy" id="1169913"/>
    <lineage>
        <taxon>Bacteria</taxon>
        <taxon>Pseudomonadati</taxon>
        <taxon>Pseudomonadota</taxon>
        <taxon>Gammaproteobacteria</taxon>
        <taxon>Lysobacterales</taxon>
        <taxon>Lysobacteraceae</taxon>
        <taxon>Vulcaniibacterium</taxon>
    </lineage>
</organism>
<keyword evidence="6 9" id="KW-0093">Biotin biosynthesis</keyword>
<name>A0A919DGE5_9GAMM</name>
<dbReference type="PROSITE" id="PS00599">
    <property type="entry name" value="AA_TRANSFER_CLASS_2"/>
    <property type="match status" value="1"/>
</dbReference>
<dbReference type="PANTHER" id="PTHR13693">
    <property type="entry name" value="CLASS II AMINOTRANSFERASE/8-AMINO-7-OXONONANOATE SYNTHASE"/>
    <property type="match status" value="1"/>
</dbReference>
<dbReference type="InterPro" id="IPR022834">
    <property type="entry name" value="AONS_Proteobacteria"/>
</dbReference>
<dbReference type="OrthoDB" id="9807157at2"/>
<feature type="binding site" evidence="9">
    <location>
        <position position="138"/>
    </location>
    <ligand>
        <name>substrate</name>
    </ligand>
</feature>
<gene>
    <name evidence="9 12" type="primary">bioF</name>
    <name evidence="12" type="ORF">GCM10007167_25980</name>
</gene>
<evidence type="ECO:0000256" key="10">
    <source>
        <dbReference type="PIRSR" id="PIRSR604723-51"/>
    </source>
</evidence>
<evidence type="ECO:0000259" key="11">
    <source>
        <dbReference type="Pfam" id="PF00155"/>
    </source>
</evidence>
<dbReference type="PANTHER" id="PTHR13693:SF100">
    <property type="entry name" value="8-AMINO-7-OXONONANOATE SYNTHASE"/>
    <property type="match status" value="1"/>
</dbReference>
<dbReference type="Gene3D" id="3.40.640.10">
    <property type="entry name" value="Type I PLP-dependent aspartate aminotransferase-like (Major domain)"/>
    <property type="match status" value="1"/>
</dbReference>
<dbReference type="SUPFAM" id="SSF53383">
    <property type="entry name" value="PLP-dependent transferases"/>
    <property type="match status" value="1"/>
</dbReference>
<reference evidence="12" key="1">
    <citation type="journal article" date="2014" name="Int. J. Syst. Evol. Microbiol.">
        <title>Complete genome sequence of Corynebacterium casei LMG S-19264T (=DSM 44701T), isolated from a smear-ripened cheese.</title>
        <authorList>
            <consortium name="US DOE Joint Genome Institute (JGI-PGF)"/>
            <person name="Walter F."/>
            <person name="Albersmeier A."/>
            <person name="Kalinowski J."/>
            <person name="Ruckert C."/>
        </authorList>
    </citation>
    <scope>NUCLEOTIDE SEQUENCE</scope>
    <source>
        <strain evidence="12">KCTC 32020</strain>
    </source>
</reference>
<dbReference type="Gene3D" id="3.90.1150.10">
    <property type="entry name" value="Aspartate Aminotransferase, domain 1"/>
    <property type="match status" value="1"/>
</dbReference>
<evidence type="ECO:0000313" key="12">
    <source>
        <dbReference type="EMBL" id="GHE42875.1"/>
    </source>
</evidence>
<feature type="modified residue" description="N6-(pyridoxal phosphate)lysine" evidence="9 10">
    <location>
        <position position="244"/>
    </location>
</feature>
<reference evidence="12" key="2">
    <citation type="submission" date="2020-09" db="EMBL/GenBank/DDBJ databases">
        <authorList>
            <person name="Sun Q."/>
            <person name="Kim S."/>
        </authorList>
    </citation>
    <scope>NUCLEOTIDE SEQUENCE</scope>
    <source>
        <strain evidence="12">KCTC 32020</strain>
    </source>
</reference>
<dbReference type="InterPro" id="IPR017947">
    <property type="entry name" value="AryldialkylPase_Zn-BS"/>
</dbReference>